<organism evidence="2 3">
    <name type="scientific">Lunasporangiospora selenospora</name>
    <dbReference type="NCBI Taxonomy" id="979761"/>
    <lineage>
        <taxon>Eukaryota</taxon>
        <taxon>Fungi</taxon>
        <taxon>Fungi incertae sedis</taxon>
        <taxon>Mucoromycota</taxon>
        <taxon>Mortierellomycotina</taxon>
        <taxon>Mortierellomycetes</taxon>
        <taxon>Mortierellales</taxon>
        <taxon>Mortierellaceae</taxon>
        <taxon>Lunasporangiospora</taxon>
    </lineage>
</organism>
<dbReference type="Proteomes" id="UP000780801">
    <property type="component" value="Unassembled WGS sequence"/>
</dbReference>
<sequence length="120" mass="13609">VGWVRGHGNDQGNILADGVATAAARVATVPFKVDLSAQDELRLLARCAGSVIEIDVRQFMNQQTTIQRHQTWLAQKRTKRAVRQVDEVDWRSTLAIVHNNQRTFFSSVSDTHQRTHGQRY</sequence>
<protein>
    <recommendedName>
        <fullName evidence="1">RNase H type-1 domain-containing protein</fullName>
    </recommendedName>
</protein>
<reference evidence="2" key="1">
    <citation type="journal article" date="2020" name="Fungal Divers.">
        <title>Resolving the Mortierellaceae phylogeny through synthesis of multi-gene phylogenetics and phylogenomics.</title>
        <authorList>
            <person name="Vandepol N."/>
            <person name="Liber J."/>
            <person name="Desiro A."/>
            <person name="Na H."/>
            <person name="Kennedy M."/>
            <person name="Barry K."/>
            <person name="Grigoriev I.V."/>
            <person name="Miller A.N."/>
            <person name="O'Donnell K."/>
            <person name="Stajich J.E."/>
            <person name="Bonito G."/>
        </authorList>
    </citation>
    <scope>NUCLEOTIDE SEQUENCE</scope>
    <source>
        <strain evidence="2">KOD1015</strain>
    </source>
</reference>
<feature type="non-terminal residue" evidence="2">
    <location>
        <position position="120"/>
    </location>
</feature>
<dbReference type="GO" id="GO:0003676">
    <property type="term" value="F:nucleic acid binding"/>
    <property type="evidence" value="ECO:0007669"/>
    <property type="project" value="InterPro"/>
</dbReference>
<dbReference type="OrthoDB" id="2386076at2759"/>
<feature type="domain" description="RNase H type-1" evidence="1">
    <location>
        <begin position="1"/>
        <end position="25"/>
    </location>
</feature>
<evidence type="ECO:0000313" key="2">
    <source>
        <dbReference type="EMBL" id="KAF9567477.1"/>
    </source>
</evidence>
<feature type="non-terminal residue" evidence="2">
    <location>
        <position position="1"/>
    </location>
</feature>
<dbReference type="GO" id="GO:0004523">
    <property type="term" value="F:RNA-DNA hybrid ribonuclease activity"/>
    <property type="evidence" value="ECO:0007669"/>
    <property type="project" value="InterPro"/>
</dbReference>
<dbReference type="InterPro" id="IPR002156">
    <property type="entry name" value="RNaseH_domain"/>
</dbReference>
<name>A0A9P6K8X2_9FUNG</name>
<dbReference type="EMBL" id="JAABOA010006239">
    <property type="protein sequence ID" value="KAF9567477.1"/>
    <property type="molecule type" value="Genomic_DNA"/>
</dbReference>
<evidence type="ECO:0000259" key="1">
    <source>
        <dbReference type="PROSITE" id="PS50879"/>
    </source>
</evidence>
<proteinExistence type="predicted"/>
<accession>A0A9P6K8X2</accession>
<gene>
    <name evidence="2" type="ORF">BGW38_008846</name>
</gene>
<evidence type="ECO:0000313" key="3">
    <source>
        <dbReference type="Proteomes" id="UP000780801"/>
    </source>
</evidence>
<dbReference type="PROSITE" id="PS50879">
    <property type="entry name" value="RNASE_H_1"/>
    <property type="match status" value="1"/>
</dbReference>
<keyword evidence="3" id="KW-1185">Reference proteome</keyword>
<dbReference type="AlphaFoldDB" id="A0A9P6K8X2"/>
<comment type="caution">
    <text evidence="2">The sequence shown here is derived from an EMBL/GenBank/DDBJ whole genome shotgun (WGS) entry which is preliminary data.</text>
</comment>